<dbReference type="Gene3D" id="1.20.58.2220">
    <property type="entry name" value="Formin, FH2 domain"/>
    <property type="match status" value="1"/>
</dbReference>
<dbReference type="SUPFAM" id="SSF101447">
    <property type="entry name" value="Formin homology 2 domain (FH2 domain)"/>
    <property type="match status" value="1"/>
</dbReference>
<dbReference type="PANTHER" id="PTHR23213">
    <property type="entry name" value="FORMIN-RELATED"/>
    <property type="match status" value="1"/>
</dbReference>
<comment type="similarity">
    <text evidence="1">Belongs to the formin-like family. Class-I subfamily.</text>
</comment>
<organism evidence="4 5">
    <name type="scientific">Quillaja saponaria</name>
    <name type="common">Soap bark tree</name>
    <dbReference type="NCBI Taxonomy" id="32244"/>
    <lineage>
        <taxon>Eukaryota</taxon>
        <taxon>Viridiplantae</taxon>
        <taxon>Streptophyta</taxon>
        <taxon>Embryophyta</taxon>
        <taxon>Tracheophyta</taxon>
        <taxon>Spermatophyta</taxon>
        <taxon>Magnoliopsida</taxon>
        <taxon>eudicotyledons</taxon>
        <taxon>Gunneridae</taxon>
        <taxon>Pentapetalae</taxon>
        <taxon>rosids</taxon>
        <taxon>fabids</taxon>
        <taxon>Fabales</taxon>
        <taxon>Quillajaceae</taxon>
        <taxon>Quillaja</taxon>
    </lineage>
</organism>
<accession>A0AAD7P8G4</accession>
<dbReference type="GO" id="GO:0051015">
    <property type="term" value="F:actin filament binding"/>
    <property type="evidence" value="ECO:0007669"/>
    <property type="project" value="InterPro"/>
</dbReference>
<comment type="caution">
    <text evidence="4">The sequence shown here is derived from an EMBL/GenBank/DDBJ whole genome shotgun (WGS) entry which is preliminary data.</text>
</comment>
<evidence type="ECO:0000259" key="3">
    <source>
        <dbReference type="PROSITE" id="PS51444"/>
    </source>
</evidence>
<feature type="domain" description="FH2" evidence="3">
    <location>
        <begin position="1"/>
        <end position="422"/>
    </location>
</feature>
<keyword evidence="5" id="KW-1185">Reference proteome</keyword>
<dbReference type="GO" id="GO:0045010">
    <property type="term" value="P:actin nucleation"/>
    <property type="evidence" value="ECO:0007669"/>
    <property type="project" value="InterPro"/>
</dbReference>
<dbReference type="InterPro" id="IPR027643">
    <property type="entry name" value="Formin-like_plant"/>
</dbReference>
<name>A0AAD7P8G4_QUISA</name>
<reference evidence="4" key="1">
    <citation type="journal article" date="2023" name="Science">
        <title>Elucidation of the pathway for biosynthesis of saponin adjuvants from the soapbark tree.</title>
        <authorList>
            <person name="Reed J."/>
            <person name="Orme A."/>
            <person name="El-Demerdash A."/>
            <person name="Owen C."/>
            <person name="Martin L.B.B."/>
            <person name="Misra R.C."/>
            <person name="Kikuchi S."/>
            <person name="Rejzek M."/>
            <person name="Martin A.C."/>
            <person name="Harkess A."/>
            <person name="Leebens-Mack J."/>
            <person name="Louveau T."/>
            <person name="Stephenson M.J."/>
            <person name="Osbourn A."/>
        </authorList>
    </citation>
    <scope>NUCLEOTIDE SEQUENCE</scope>
    <source>
        <strain evidence="4">S10</strain>
    </source>
</reference>
<dbReference type="EMBL" id="JARAOO010000013">
    <property type="protein sequence ID" value="KAJ7945927.1"/>
    <property type="molecule type" value="Genomic_DNA"/>
</dbReference>
<dbReference type="PROSITE" id="PS51444">
    <property type="entry name" value="FH2"/>
    <property type="match status" value="1"/>
</dbReference>
<gene>
    <name evidence="4" type="ORF">O6P43_030920</name>
</gene>
<sequence>MLIIQQSGIRSMMALSGSTMTSWKTSLDMLPTKDPMKEAIVPSASSKTSYAPATQVFILEPRKSQNTAIVLRSLGMSRKEILGALLDGQGLGSDALEKLTKVAPTKEEEEKIIHFHGNPTKLADAESFLYHILKAVPTAFTRFKAMLFISNYDCEILQLNESLQTIELACKELRTRGLFFKLLEAILKAGNRMNAGTARGNAQGFNLTTLQRLSDVKSTDGKTTLLHFVVEQVARSEGRHCLLNKKSRVPNSNSQRSKIDELNSDILSPEEGDREYLMLGLPVLGSLNVELSEVKKAASIEYDSFISMSSTLGARAAEVRQVITCCGNGERGGFVKEIKGFLEECEEELKVGNEEQTRIIDLVKRTTEYYQAGASKDKLINPFQLFVIVKDFLDKVDQVCVQLNHKPQKNNVAGYVVSSGPSSSPIIPSRFPNLSCISCQTCLQHLPANQMKISEEWFLNMYHVS</sequence>
<evidence type="ECO:0000313" key="4">
    <source>
        <dbReference type="EMBL" id="KAJ7945927.1"/>
    </source>
</evidence>
<dbReference type="PANTHER" id="PTHR23213:SF273">
    <property type="entry name" value="FORMIN-LIKE PROTEIN"/>
    <property type="match status" value="1"/>
</dbReference>
<dbReference type="Pfam" id="PF02181">
    <property type="entry name" value="FH2"/>
    <property type="match status" value="1"/>
</dbReference>
<evidence type="ECO:0000256" key="2">
    <source>
        <dbReference type="RuleBase" id="RU361260"/>
    </source>
</evidence>
<dbReference type="InterPro" id="IPR042201">
    <property type="entry name" value="FH2_Formin_sf"/>
</dbReference>
<evidence type="ECO:0000256" key="1">
    <source>
        <dbReference type="ARBA" id="ARBA00025793"/>
    </source>
</evidence>
<dbReference type="KEGG" id="qsa:O6P43_030920"/>
<dbReference type="Proteomes" id="UP001163823">
    <property type="component" value="Chromosome 13"/>
</dbReference>
<proteinExistence type="inferred from homology"/>
<dbReference type="AlphaFoldDB" id="A0AAD7P8G4"/>
<protein>
    <recommendedName>
        <fullName evidence="2">Formin-like protein</fullName>
    </recommendedName>
</protein>
<evidence type="ECO:0000313" key="5">
    <source>
        <dbReference type="Proteomes" id="UP001163823"/>
    </source>
</evidence>
<dbReference type="InterPro" id="IPR015425">
    <property type="entry name" value="FH2_Formin"/>
</dbReference>
<dbReference type="SMART" id="SM00498">
    <property type="entry name" value="FH2"/>
    <property type="match status" value="1"/>
</dbReference>